<dbReference type="AlphaFoldDB" id="A0A164GPJ7"/>
<dbReference type="Proteomes" id="UP000076858">
    <property type="component" value="Unassembled WGS sequence"/>
</dbReference>
<evidence type="ECO:0000313" key="1">
    <source>
        <dbReference type="EMBL" id="KZR99195.1"/>
    </source>
</evidence>
<protein>
    <submittedName>
        <fullName evidence="1">Transcriptional adapter 1</fullName>
    </submittedName>
</protein>
<dbReference type="OrthoDB" id="10264870at2759"/>
<gene>
    <name evidence="1" type="ORF">APZ42_005043</name>
</gene>
<comment type="caution">
    <text evidence="1">The sequence shown here is derived from an EMBL/GenBank/DDBJ whole genome shotgun (WGS) entry which is preliminary data.</text>
</comment>
<feature type="non-terminal residue" evidence="1">
    <location>
        <position position="53"/>
    </location>
</feature>
<sequence length="53" mass="6376">YFAHVESLFCMKARNEEFDHQARLFLERDQVYRHNDLLLVIVKKCHSLCQPSP</sequence>
<keyword evidence="2" id="KW-1185">Reference proteome</keyword>
<reference evidence="1 2" key="1">
    <citation type="submission" date="2016-03" db="EMBL/GenBank/DDBJ databases">
        <title>EvidentialGene: Evidence-directed Construction of Genes on Genomes.</title>
        <authorList>
            <person name="Gilbert D.G."/>
            <person name="Choi J.-H."/>
            <person name="Mockaitis K."/>
            <person name="Colbourne J."/>
            <person name="Pfrender M."/>
        </authorList>
    </citation>
    <scope>NUCLEOTIDE SEQUENCE [LARGE SCALE GENOMIC DNA]</scope>
    <source>
        <strain evidence="1 2">Xinb3</strain>
        <tissue evidence="1">Complete organism</tissue>
    </source>
</reference>
<proteinExistence type="predicted"/>
<organism evidence="1 2">
    <name type="scientific">Daphnia magna</name>
    <dbReference type="NCBI Taxonomy" id="35525"/>
    <lineage>
        <taxon>Eukaryota</taxon>
        <taxon>Metazoa</taxon>
        <taxon>Ecdysozoa</taxon>
        <taxon>Arthropoda</taxon>
        <taxon>Crustacea</taxon>
        <taxon>Branchiopoda</taxon>
        <taxon>Diplostraca</taxon>
        <taxon>Cladocera</taxon>
        <taxon>Anomopoda</taxon>
        <taxon>Daphniidae</taxon>
        <taxon>Daphnia</taxon>
    </lineage>
</organism>
<accession>A0A164GPJ7</accession>
<evidence type="ECO:0000313" key="2">
    <source>
        <dbReference type="Proteomes" id="UP000076858"/>
    </source>
</evidence>
<dbReference type="EMBL" id="LRGB01014437">
    <property type="protein sequence ID" value="KZR99195.1"/>
    <property type="molecule type" value="Genomic_DNA"/>
</dbReference>
<name>A0A164GPJ7_9CRUS</name>
<feature type="non-terminal residue" evidence="1">
    <location>
        <position position="1"/>
    </location>
</feature>